<dbReference type="Proteomes" id="UP000830454">
    <property type="component" value="Chromosome"/>
</dbReference>
<dbReference type="InterPro" id="IPR038765">
    <property type="entry name" value="Papain-like_cys_pep_sf"/>
</dbReference>
<dbReference type="Gene3D" id="3.30.2140.20">
    <property type="match status" value="1"/>
</dbReference>
<dbReference type="SUPFAM" id="SSF54001">
    <property type="entry name" value="Cysteine proteinases"/>
    <property type="match status" value="1"/>
</dbReference>
<evidence type="ECO:0000313" key="3">
    <source>
        <dbReference type="EMBL" id="UOX32513.1"/>
    </source>
</evidence>
<reference evidence="3" key="2">
    <citation type="submission" date="2022-04" db="EMBL/GenBank/DDBJ databases">
        <title>Complete Genome Sequence of Flavobacterium sediminilitoris YSM-43, Isolated from a Tidal Sediment.</title>
        <authorList>
            <person name="Lee P.A."/>
        </authorList>
    </citation>
    <scope>NUCLEOTIDE SEQUENCE</scope>
    <source>
        <strain evidence="3">YSM-43</strain>
    </source>
</reference>
<dbReference type="InterPro" id="IPR001447">
    <property type="entry name" value="Arylamine_N-AcTrfase"/>
</dbReference>
<dbReference type="PANTHER" id="PTHR11786">
    <property type="entry name" value="N-HYDROXYARYLAMINE O-ACETYLTRANSFERASE"/>
    <property type="match status" value="1"/>
</dbReference>
<name>A0ABY4HIW9_9FLAO</name>
<evidence type="ECO:0000256" key="1">
    <source>
        <dbReference type="ARBA" id="ARBA00006547"/>
    </source>
</evidence>
<reference evidence="3" key="1">
    <citation type="submission" date="2021-12" db="EMBL/GenBank/DDBJ databases">
        <authorList>
            <person name="Cha I.-T."/>
            <person name="Lee K.-E."/>
            <person name="Park S.-J."/>
        </authorList>
    </citation>
    <scope>NUCLEOTIDE SEQUENCE</scope>
    <source>
        <strain evidence="3">YSM-43</strain>
    </source>
</reference>
<dbReference type="InterPro" id="IPR053710">
    <property type="entry name" value="Arylamine_NAT_domain_sf"/>
</dbReference>
<dbReference type="PRINTS" id="PR01543">
    <property type="entry name" value="ANATRNSFRASE"/>
</dbReference>
<keyword evidence="4" id="KW-1185">Reference proteome</keyword>
<evidence type="ECO:0000313" key="4">
    <source>
        <dbReference type="Proteomes" id="UP000830454"/>
    </source>
</evidence>
<dbReference type="PANTHER" id="PTHR11786:SF0">
    <property type="entry name" value="ARYLAMINE N-ACETYLTRANSFERASE 4-RELATED"/>
    <property type="match status" value="1"/>
</dbReference>
<accession>A0ABY4HIW9</accession>
<gene>
    <name evidence="3" type="ORF">LXD69_10665</name>
</gene>
<dbReference type="RefSeq" id="WP_246915298.1">
    <property type="nucleotide sequence ID" value="NZ_CP090145.1"/>
</dbReference>
<sequence>MDKEKYLDRIKYSGKSKPNLDLLKKLQKQHLLNVPFENLDIHYNIPIELNINRIYKKIVLNNRGGFCYELNGLFFELLLALNFEAKRISARVYSQEKGYGEEFDHFAIIVKIDGEEYLSDVGFGDFTFEPLKIDIGKIQNDECGTYLIDKYDEKYFRVNKVENGKITPEYIFQKEKKDFNDYQEMCKYHQTSPDSHFTQKRLISLPTTNGRITITGNKLKITESGSTTESEIKNEIEFRQHLRNLFNIIE</sequence>
<dbReference type="EMBL" id="CP090145">
    <property type="protein sequence ID" value="UOX32513.1"/>
    <property type="molecule type" value="Genomic_DNA"/>
</dbReference>
<organism evidence="3 4">
    <name type="scientific">Flavobacterium sediminilitoris</name>
    <dbReference type="NCBI Taxonomy" id="2024526"/>
    <lineage>
        <taxon>Bacteria</taxon>
        <taxon>Pseudomonadati</taxon>
        <taxon>Bacteroidota</taxon>
        <taxon>Flavobacteriia</taxon>
        <taxon>Flavobacteriales</taxon>
        <taxon>Flavobacteriaceae</taxon>
        <taxon>Flavobacterium</taxon>
    </lineage>
</organism>
<comment type="similarity">
    <text evidence="1 2">Belongs to the arylamine N-acetyltransferase family.</text>
</comment>
<protein>
    <submittedName>
        <fullName evidence="3">Arylamine N-acetyltransferase</fullName>
    </submittedName>
</protein>
<dbReference type="Pfam" id="PF00797">
    <property type="entry name" value="Acetyltransf_2"/>
    <property type="match status" value="1"/>
</dbReference>
<evidence type="ECO:0000256" key="2">
    <source>
        <dbReference type="RuleBase" id="RU003452"/>
    </source>
</evidence>
<proteinExistence type="inferred from homology"/>